<organism evidence="1 2">
    <name type="scientific">Xylophilus ampelinus</name>
    <dbReference type="NCBI Taxonomy" id="54067"/>
    <lineage>
        <taxon>Bacteria</taxon>
        <taxon>Pseudomonadati</taxon>
        <taxon>Pseudomonadota</taxon>
        <taxon>Betaproteobacteria</taxon>
        <taxon>Burkholderiales</taxon>
        <taxon>Xylophilus</taxon>
    </lineage>
</organism>
<name>A0A318STS6_9BURK</name>
<proteinExistence type="predicted"/>
<evidence type="ECO:0000313" key="2">
    <source>
        <dbReference type="Proteomes" id="UP000247540"/>
    </source>
</evidence>
<evidence type="ECO:0000313" key="1">
    <source>
        <dbReference type="EMBL" id="PYE78056.1"/>
    </source>
</evidence>
<accession>A0A318STS6</accession>
<gene>
    <name evidence="1" type="ORF">DFQ15_11086</name>
</gene>
<protein>
    <submittedName>
        <fullName evidence="1">Uncharacterized protein</fullName>
    </submittedName>
</protein>
<keyword evidence="2" id="KW-1185">Reference proteome</keyword>
<dbReference type="Proteomes" id="UP000247540">
    <property type="component" value="Unassembled WGS sequence"/>
</dbReference>
<dbReference type="AlphaFoldDB" id="A0A318STS6"/>
<dbReference type="EMBL" id="QJTC01000010">
    <property type="protein sequence ID" value="PYE78056.1"/>
    <property type="molecule type" value="Genomic_DNA"/>
</dbReference>
<reference evidence="1 2" key="1">
    <citation type="submission" date="2018-06" db="EMBL/GenBank/DDBJ databases">
        <title>Genomic Encyclopedia of Type Strains, Phase III (KMG-III): the genomes of soil and plant-associated and newly described type strains.</title>
        <authorList>
            <person name="Whitman W."/>
        </authorList>
    </citation>
    <scope>NUCLEOTIDE SEQUENCE [LARGE SCALE GENOMIC DNA]</scope>
    <source>
        <strain evidence="1 2">CECT 7646</strain>
    </source>
</reference>
<sequence>MRTARITVLLRRLPRSDPGRIASDAARPAMTPITDLHRRLRLGSLRAASGIGIALLLSPLGLGVRPAAAQSPPAALDAAAGPAVRCAVSYGGTVHTIAVAPHTDPYAAEAVDIDERFRFKAVVRGQTPRIEAVKVYVYLETPRQPVLLHEARYLPPFSRAPLPGGFTGEHTVIAPPLERQLHYACTLP</sequence>
<comment type="caution">
    <text evidence="1">The sequence shown here is derived from an EMBL/GenBank/DDBJ whole genome shotgun (WGS) entry which is preliminary data.</text>
</comment>